<dbReference type="RefSeq" id="WP_210658061.1">
    <property type="nucleotide sequence ID" value="NZ_JAGKQQ010000001.1"/>
</dbReference>
<evidence type="ECO:0000256" key="1">
    <source>
        <dbReference type="SAM" id="MobiDB-lite"/>
    </source>
</evidence>
<reference evidence="2 3" key="1">
    <citation type="submission" date="2021-04" db="EMBL/GenBank/DDBJ databases">
        <authorList>
            <person name="Ivanova A."/>
        </authorList>
    </citation>
    <scope>NUCLEOTIDE SEQUENCE [LARGE SCALE GENOMIC DNA]</scope>
    <source>
        <strain evidence="2 3">G18</strain>
    </source>
</reference>
<organism evidence="2 3">
    <name type="scientific">Gemmata palustris</name>
    <dbReference type="NCBI Taxonomy" id="2822762"/>
    <lineage>
        <taxon>Bacteria</taxon>
        <taxon>Pseudomonadati</taxon>
        <taxon>Planctomycetota</taxon>
        <taxon>Planctomycetia</taxon>
        <taxon>Gemmatales</taxon>
        <taxon>Gemmataceae</taxon>
        <taxon>Gemmata</taxon>
    </lineage>
</organism>
<evidence type="ECO:0000313" key="3">
    <source>
        <dbReference type="Proteomes" id="UP000676565"/>
    </source>
</evidence>
<feature type="region of interest" description="Disordered" evidence="1">
    <location>
        <begin position="67"/>
        <end position="87"/>
    </location>
</feature>
<gene>
    <name evidence="2" type="ORF">J8F10_23645</name>
</gene>
<protein>
    <submittedName>
        <fullName evidence="2">Uncharacterized protein</fullName>
    </submittedName>
</protein>
<comment type="caution">
    <text evidence="2">The sequence shown here is derived from an EMBL/GenBank/DDBJ whole genome shotgun (WGS) entry which is preliminary data.</text>
</comment>
<dbReference type="Proteomes" id="UP000676565">
    <property type="component" value="Unassembled WGS sequence"/>
</dbReference>
<evidence type="ECO:0000313" key="2">
    <source>
        <dbReference type="EMBL" id="MBP3958252.1"/>
    </source>
</evidence>
<keyword evidence="3" id="KW-1185">Reference proteome</keyword>
<proteinExistence type="predicted"/>
<name>A0ABS5BWX9_9BACT</name>
<dbReference type="EMBL" id="JAGKQQ010000001">
    <property type="protein sequence ID" value="MBP3958252.1"/>
    <property type="molecule type" value="Genomic_DNA"/>
</dbReference>
<accession>A0ABS5BWX9</accession>
<sequence length="87" mass="9143">MNVIRLSATSGPDGVLHLTIPVGAPGDFEVAVVVSPKPTANGTKPKTSEELGWPPNYFDEVVGSIEDETFAAPPRQPAKSISALDQE</sequence>